<dbReference type="NCBIfam" id="TIGR00259">
    <property type="entry name" value="thylakoid_BtpA"/>
    <property type="match status" value="1"/>
</dbReference>
<dbReference type="GeneID" id="77461152"/>
<evidence type="ECO:0000313" key="4">
    <source>
        <dbReference type="Proteomes" id="UP000255523"/>
    </source>
</evidence>
<dbReference type="RefSeq" id="WP_022790244.1">
    <property type="nucleotide sequence ID" value="NZ_CALCIP010000014.1"/>
</dbReference>
<dbReference type="EMBL" id="UHFX01000003">
    <property type="protein sequence ID" value="SUO03297.1"/>
    <property type="molecule type" value="Genomic_DNA"/>
</dbReference>
<proteinExistence type="inferred from homology"/>
<gene>
    <name evidence="3" type="primary">sgcQ</name>
    <name evidence="3" type="ORF">NCTC11087_00153</name>
    <name evidence="2" type="ORF">PND82_03830</name>
</gene>
<keyword evidence="4" id="KW-1185">Reference proteome</keyword>
<evidence type="ECO:0000313" key="2">
    <source>
        <dbReference type="EMBL" id="MDB7981947.1"/>
    </source>
</evidence>
<dbReference type="PANTHER" id="PTHR21381">
    <property type="entry name" value="ZGC:162297"/>
    <property type="match status" value="1"/>
</dbReference>
<evidence type="ECO:0000256" key="1">
    <source>
        <dbReference type="ARBA" id="ARBA00006007"/>
    </source>
</evidence>
<reference evidence="3 4" key="1">
    <citation type="submission" date="2018-06" db="EMBL/GenBank/DDBJ databases">
        <authorList>
            <consortium name="Pathogen Informatics"/>
            <person name="Doyle S."/>
        </authorList>
    </citation>
    <scope>NUCLEOTIDE SEQUENCE [LARGE SCALE GENOMIC DNA]</scope>
    <source>
        <strain evidence="3 4">NCTC11087</strain>
    </source>
</reference>
<dbReference type="AlphaFoldDB" id="A0A380LJ78"/>
<dbReference type="PANTHER" id="PTHR21381:SF3">
    <property type="entry name" value="SGC REGION PROTEIN SGCQ-RELATED"/>
    <property type="match status" value="1"/>
</dbReference>
<dbReference type="InterPro" id="IPR005137">
    <property type="entry name" value="BtpA"/>
</dbReference>
<sequence>MMRKTWLSEVVGTEKAAIGVVHFKAFPSDPLFNSEKGMSDVIESARKDLLALQNGGIDAVLFSNEFSFPYEAEPSSEIIAGMAYVIGVLKEDIKVPYGANVISNTHDSIALNAVIGGQLMRGTFAGAFSGNMGLTNAHPGEFLRHRNNLGLSQKLKMVHYVIPESSCEIGGRDKHSIVNGELFGNLPDAIGICGANAGKKIDMEFMREIREDYPDTVLFATTGVNYDTIEEVYEVADAAFIATHFKKDGIFENEVDEKRVKRFMDRLKQYRSSF</sequence>
<reference evidence="2" key="2">
    <citation type="submission" date="2023-01" db="EMBL/GenBank/DDBJ databases">
        <title>Human gut microbiome strain richness.</title>
        <authorList>
            <person name="Chen-Liaw A."/>
        </authorList>
    </citation>
    <scope>NUCLEOTIDE SEQUENCE</scope>
    <source>
        <strain evidence="2">D8_m1001271B151109d0_201107</strain>
    </source>
</reference>
<dbReference type="Pfam" id="PF03437">
    <property type="entry name" value="BtpA"/>
    <property type="match status" value="1"/>
</dbReference>
<evidence type="ECO:0000313" key="3">
    <source>
        <dbReference type="EMBL" id="SUO03297.1"/>
    </source>
</evidence>
<protein>
    <submittedName>
        <fullName evidence="2">BtpA/SgcQ family protein</fullName>
    </submittedName>
    <submittedName>
        <fullName evidence="3">Sgc region protein SgcQ</fullName>
    </submittedName>
</protein>
<organism evidence="3 4">
    <name type="scientific">Faecalicoccus pleomorphus</name>
    <dbReference type="NCBI Taxonomy" id="1323"/>
    <lineage>
        <taxon>Bacteria</taxon>
        <taxon>Bacillati</taxon>
        <taxon>Bacillota</taxon>
        <taxon>Erysipelotrichia</taxon>
        <taxon>Erysipelotrichales</taxon>
        <taxon>Erysipelotrichaceae</taxon>
        <taxon>Faecalicoccus</taxon>
    </lineage>
</organism>
<comment type="similarity">
    <text evidence="1">Belongs to the BtpA family.</text>
</comment>
<name>A0A380LJ78_9FIRM</name>
<dbReference type="Proteomes" id="UP000255523">
    <property type="component" value="Unassembled WGS sequence"/>
</dbReference>
<accession>A0A380LJ78</accession>
<dbReference type="SUPFAM" id="SSF51366">
    <property type="entry name" value="Ribulose-phoshate binding barrel"/>
    <property type="match status" value="1"/>
</dbReference>
<dbReference type="InterPro" id="IPR011060">
    <property type="entry name" value="RibuloseP-bd_barrel"/>
</dbReference>
<dbReference type="Proteomes" id="UP001212981">
    <property type="component" value="Unassembled WGS sequence"/>
</dbReference>
<dbReference type="EMBL" id="JAQLXO010000003">
    <property type="protein sequence ID" value="MDB7981947.1"/>
    <property type="molecule type" value="Genomic_DNA"/>
</dbReference>